<feature type="domain" description="Neurotransmitter-gated ion-channel ligand-binding" evidence="3">
    <location>
        <begin position="5"/>
        <end position="68"/>
    </location>
</feature>
<name>A0A183CRD7_GLOPA</name>
<dbReference type="Gene3D" id="2.70.170.10">
    <property type="entry name" value="Neurotransmitter-gated ion-channel ligand-binding domain"/>
    <property type="match status" value="1"/>
</dbReference>
<reference evidence="4" key="2">
    <citation type="submission" date="2014-05" db="EMBL/GenBank/DDBJ databases">
        <title>The genome and life-stage specific transcriptomes of Globodera pallida elucidate key aspects of plant parasitism by a cyst nematode.</title>
        <authorList>
            <person name="Cotton J.A."/>
            <person name="Lilley C.J."/>
            <person name="Jones L.M."/>
            <person name="Kikuchi T."/>
            <person name="Reid A.J."/>
            <person name="Thorpe P."/>
            <person name="Tsai I.J."/>
            <person name="Beasley H."/>
            <person name="Blok V."/>
            <person name="Cock P.J.A."/>
            <person name="Van den Akker S.E."/>
            <person name="Holroyd N."/>
            <person name="Hunt M."/>
            <person name="Mantelin S."/>
            <person name="Naghra H."/>
            <person name="Pain A."/>
            <person name="Palomares-Rius J.E."/>
            <person name="Zarowiecki M."/>
            <person name="Berriman M."/>
            <person name="Jones J.T."/>
            <person name="Urwin P.E."/>
        </authorList>
    </citation>
    <scope>NUCLEOTIDE SEQUENCE [LARGE SCALE GENOMIC DNA]</scope>
    <source>
        <strain evidence="4">Lindley</strain>
    </source>
</reference>
<dbReference type="GO" id="GO:0005230">
    <property type="term" value="F:extracellular ligand-gated monoatomic ion channel activity"/>
    <property type="evidence" value="ECO:0007669"/>
    <property type="project" value="InterPro"/>
</dbReference>
<evidence type="ECO:0000313" key="4">
    <source>
        <dbReference type="Proteomes" id="UP000050741"/>
    </source>
</evidence>
<evidence type="ECO:0000256" key="1">
    <source>
        <dbReference type="ARBA" id="ARBA00004370"/>
    </source>
</evidence>
<accession>A0A183CRD7</accession>
<dbReference type="GO" id="GO:0016020">
    <property type="term" value="C:membrane"/>
    <property type="evidence" value="ECO:0007669"/>
    <property type="project" value="UniProtKB-SubCell"/>
</dbReference>
<dbReference type="PROSITE" id="PS00236">
    <property type="entry name" value="NEUROTR_ION_CHANNEL"/>
    <property type="match status" value="1"/>
</dbReference>
<dbReference type="InterPro" id="IPR006202">
    <property type="entry name" value="Neur_chan_lig-bd"/>
</dbReference>
<reference evidence="4" key="1">
    <citation type="submission" date="2013-12" db="EMBL/GenBank/DDBJ databases">
        <authorList>
            <person name="Aslett M."/>
        </authorList>
    </citation>
    <scope>NUCLEOTIDE SEQUENCE [LARGE SCALE GENOMIC DNA]</scope>
    <source>
        <strain evidence="4">Lindley</strain>
    </source>
</reference>
<evidence type="ECO:0000313" key="5">
    <source>
        <dbReference type="WBParaSite" id="GPLIN_001544500"/>
    </source>
</evidence>
<dbReference type="SUPFAM" id="SSF63712">
    <property type="entry name" value="Nicotinic receptor ligand binding domain-like"/>
    <property type="match status" value="1"/>
</dbReference>
<dbReference type="Pfam" id="PF02931">
    <property type="entry name" value="Neur_chan_LBD"/>
    <property type="match status" value="1"/>
</dbReference>
<sequence>MFQRLPDLYFANARTSKFHDVTIPNFSLFIDRDGNIAYSTRVTLNVACNLELANYPMDSQTCGIRMVSCKL</sequence>
<dbReference type="WBParaSite" id="GPLIN_001544500">
    <property type="protein sequence ID" value="GPLIN_001544500"/>
    <property type="gene ID" value="GPLIN_001544500"/>
</dbReference>
<reference evidence="5" key="3">
    <citation type="submission" date="2016-06" db="UniProtKB">
        <authorList>
            <consortium name="WormBaseParasite"/>
        </authorList>
    </citation>
    <scope>IDENTIFICATION</scope>
</reference>
<dbReference type="InterPro" id="IPR036734">
    <property type="entry name" value="Neur_chan_lig-bd_sf"/>
</dbReference>
<dbReference type="AlphaFoldDB" id="A0A183CRD7"/>
<comment type="subcellular location">
    <subcellularLocation>
        <location evidence="1">Membrane</location>
    </subcellularLocation>
</comment>
<evidence type="ECO:0000256" key="2">
    <source>
        <dbReference type="ARBA" id="ARBA00023136"/>
    </source>
</evidence>
<proteinExistence type="predicted"/>
<dbReference type="Proteomes" id="UP000050741">
    <property type="component" value="Unassembled WGS sequence"/>
</dbReference>
<evidence type="ECO:0000259" key="3">
    <source>
        <dbReference type="Pfam" id="PF02931"/>
    </source>
</evidence>
<protein>
    <submittedName>
        <fullName evidence="5">Neur_chan_LBD domain-containing protein</fullName>
    </submittedName>
</protein>
<keyword evidence="2" id="KW-0472">Membrane</keyword>
<dbReference type="InterPro" id="IPR018000">
    <property type="entry name" value="Neurotransmitter_ion_chnl_CS"/>
</dbReference>
<organism evidence="4 5">
    <name type="scientific">Globodera pallida</name>
    <name type="common">Potato cyst nematode worm</name>
    <name type="synonym">Heterodera pallida</name>
    <dbReference type="NCBI Taxonomy" id="36090"/>
    <lineage>
        <taxon>Eukaryota</taxon>
        <taxon>Metazoa</taxon>
        <taxon>Ecdysozoa</taxon>
        <taxon>Nematoda</taxon>
        <taxon>Chromadorea</taxon>
        <taxon>Rhabditida</taxon>
        <taxon>Tylenchina</taxon>
        <taxon>Tylenchomorpha</taxon>
        <taxon>Tylenchoidea</taxon>
        <taxon>Heteroderidae</taxon>
        <taxon>Heteroderinae</taxon>
        <taxon>Globodera</taxon>
    </lineage>
</organism>
<keyword evidence="4" id="KW-1185">Reference proteome</keyword>